<dbReference type="AlphaFoldDB" id="A0A0A5G358"/>
<dbReference type="GO" id="GO:0005829">
    <property type="term" value="C:cytosol"/>
    <property type="evidence" value="ECO:0007669"/>
    <property type="project" value="InterPro"/>
</dbReference>
<accession>A0A0A5G358</accession>
<evidence type="ECO:0000256" key="2">
    <source>
        <dbReference type="ARBA" id="ARBA00002280"/>
    </source>
</evidence>
<dbReference type="eggNOG" id="COG2039">
    <property type="taxonomic scope" value="Bacteria"/>
</dbReference>
<dbReference type="Proteomes" id="UP000030401">
    <property type="component" value="Unassembled WGS sequence"/>
</dbReference>
<name>A0A0A5G358_9BACI</name>
<dbReference type="NCBIfam" id="NF009676">
    <property type="entry name" value="PRK13197.1"/>
    <property type="match status" value="1"/>
</dbReference>
<organism evidence="11 12">
    <name type="scientific">Pontibacillus litoralis JSM 072002</name>
    <dbReference type="NCBI Taxonomy" id="1385512"/>
    <lineage>
        <taxon>Bacteria</taxon>
        <taxon>Bacillati</taxon>
        <taxon>Bacillota</taxon>
        <taxon>Bacilli</taxon>
        <taxon>Bacillales</taxon>
        <taxon>Bacillaceae</taxon>
        <taxon>Pontibacillus</taxon>
    </lineage>
</organism>
<comment type="catalytic activity">
    <reaction evidence="1 9">
        <text>Release of an N-terminal pyroglutamyl group from a polypeptide, the second amino acid generally not being Pro.</text>
        <dbReference type="EC" id="3.4.19.3"/>
    </reaction>
</comment>
<feature type="active site" evidence="9">
    <location>
        <position position="79"/>
    </location>
</feature>
<keyword evidence="6" id="KW-0645">Protease</keyword>
<dbReference type="OrthoDB" id="9779738at2"/>
<dbReference type="PANTHER" id="PTHR23402">
    <property type="entry name" value="PROTEASE FAMILY C15 PYROGLUTAMYL-PEPTIDASE I-RELATED"/>
    <property type="match status" value="1"/>
</dbReference>
<dbReference type="STRING" id="1385512.N784_08625"/>
<evidence type="ECO:0000313" key="12">
    <source>
        <dbReference type="Proteomes" id="UP000030401"/>
    </source>
</evidence>
<evidence type="ECO:0000256" key="10">
    <source>
        <dbReference type="PROSITE-ProRule" id="PRU10077"/>
    </source>
</evidence>
<comment type="subcellular location">
    <subcellularLocation>
        <location evidence="3">Cytoplasm</location>
    </subcellularLocation>
</comment>
<comment type="caution">
    <text evidence="11">The sequence shown here is derived from an EMBL/GenBank/DDBJ whole genome shotgun (WGS) entry which is preliminary data.</text>
</comment>
<evidence type="ECO:0000256" key="1">
    <source>
        <dbReference type="ARBA" id="ARBA00001770"/>
    </source>
</evidence>
<evidence type="ECO:0000256" key="6">
    <source>
        <dbReference type="ARBA" id="ARBA00022670"/>
    </source>
</evidence>
<keyword evidence="12" id="KW-1185">Reference proteome</keyword>
<sequence>MKLLLTGFEPFLNYSINPTVTIVENLHEQKLEDFSVEGRLFPVEFREAHQQMISAIQEMQPDVVLSLGLAAGRNKITPERIAINCQDGDADNSGFKPVNQPIIPGGDAGIFSTLPTTEIVQTLTNAGFPAAISNTAGTYVCNTVMYAALRHIQEYSLPIQAGFIHIPASHELAIEHGNLPSWSQEDLIDGVKHCIQALTKNS</sequence>
<dbReference type="PRINTS" id="PR00706">
    <property type="entry name" value="PYROGLUPTASE"/>
</dbReference>
<evidence type="ECO:0000256" key="4">
    <source>
        <dbReference type="ARBA" id="ARBA00006641"/>
    </source>
</evidence>
<dbReference type="GO" id="GO:0006508">
    <property type="term" value="P:proteolysis"/>
    <property type="evidence" value="ECO:0007669"/>
    <property type="project" value="UniProtKB-KW"/>
</dbReference>
<dbReference type="Gene3D" id="3.40.630.20">
    <property type="entry name" value="Peptidase C15, pyroglutamyl peptidase I-like"/>
    <property type="match status" value="1"/>
</dbReference>
<dbReference type="InterPro" id="IPR036440">
    <property type="entry name" value="Peptidase_C15-like_sf"/>
</dbReference>
<evidence type="ECO:0000313" key="11">
    <source>
        <dbReference type="EMBL" id="KGX85563.1"/>
    </source>
</evidence>
<protein>
    <recommendedName>
        <fullName evidence="9">Pyroglutamyl-peptidase I</fullName>
        <ecNumber evidence="9">3.4.19.3</ecNumber>
    </recommendedName>
</protein>
<evidence type="ECO:0000256" key="8">
    <source>
        <dbReference type="ARBA" id="ARBA00022807"/>
    </source>
</evidence>
<proteinExistence type="inferred from homology"/>
<keyword evidence="8" id="KW-0788">Thiol protease</keyword>
<dbReference type="SUPFAM" id="SSF53182">
    <property type="entry name" value="Pyrrolidone carboxyl peptidase (pyroglutamate aminopeptidase)"/>
    <property type="match status" value="1"/>
</dbReference>
<dbReference type="InterPro" id="IPR016125">
    <property type="entry name" value="Peptidase_C15-like"/>
</dbReference>
<comment type="function">
    <text evidence="2">Removes 5-oxoproline from various penultimate amino acid residues except L-proline.</text>
</comment>
<dbReference type="PANTHER" id="PTHR23402:SF1">
    <property type="entry name" value="PYROGLUTAMYL-PEPTIDASE I"/>
    <property type="match status" value="1"/>
</dbReference>
<dbReference type="EMBL" id="AVPG01000021">
    <property type="protein sequence ID" value="KGX85563.1"/>
    <property type="molecule type" value="Genomic_DNA"/>
</dbReference>
<dbReference type="PIRSF" id="PIRSF015592">
    <property type="entry name" value="Prld-crbxl_pptds"/>
    <property type="match status" value="1"/>
</dbReference>
<dbReference type="RefSeq" id="WP_036835304.1">
    <property type="nucleotide sequence ID" value="NZ_AVPG01000021.1"/>
</dbReference>
<feature type="active site" evidence="10">
    <location>
        <position position="141"/>
    </location>
</feature>
<evidence type="ECO:0000256" key="9">
    <source>
        <dbReference type="PROSITE-ProRule" id="PRU10076"/>
    </source>
</evidence>
<dbReference type="CDD" id="cd00501">
    <property type="entry name" value="Peptidase_C15"/>
    <property type="match status" value="1"/>
</dbReference>
<comment type="similarity">
    <text evidence="4">Belongs to the peptidase C15 family.</text>
</comment>
<dbReference type="InterPro" id="IPR033694">
    <property type="entry name" value="PGPEP1_Cys_AS"/>
</dbReference>
<dbReference type="PROSITE" id="PS01334">
    <property type="entry name" value="PYRASE_CYS"/>
    <property type="match status" value="1"/>
</dbReference>
<dbReference type="InterPro" id="IPR000816">
    <property type="entry name" value="Peptidase_C15"/>
</dbReference>
<reference evidence="11 12" key="1">
    <citation type="submission" date="2013-08" db="EMBL/GenBank/DDBJ databases">
        <authorList>
            <person name="Huang J."/>
            <person name="Wang G."/>
        </authorList>
    </citation>
    <scope>NUCLEOTIDE SEQUENCE [LARGE SCALE GENOMIC DNA]</scope>
    <source>
        <strain evidence="11 12">JSM 072002</strain>
    </source>
</reference>
<dbReference type="PROSITE" id="PS01333">
    <property type="entry name" value="PYRASE_GLU"/>
    <property type="match status" value="1"/>
</dbReference>
<evidence type="ECO:0000256" key="5">
    <source>
        <dbReference type="ARBA" id="ARBA00022490"/>
    </source>
</evidence>
<evidence type="ECO:0000256" key="7">
    <source>
        <dbReference type="ARBA" id="ARBA00022801"/>
    </source>
</evidence>
<evidence type="ECO:0000256" key="3">
    <source>
        <dbReference type="ARBA" id="ARBA00004496"/>
    </source>
</evidence>
<dbReference type="GO" id="GO:0016920">
    <property type="term" value="F:pyroglutamyl-peptidase activity"/>
    <property type="evidence" value="ECO:0007669"/>
    <property type="project" value="UniProtKB-EC"/>
</dbReference>
<keyword evidence="5" id="KW-0963">Cytoplasm</keyword>
<gene>
    <name evidence="11" type="ORF">N784_08625</name>
</gene>
<keyword evidence="7" id="KW-0378">Hydrolase</keyword>
<dbReference type="InterPro" id="IPR033693">
    <property type="entry name" value="PGPEP1_Glu_AS"/>
</dbReference>
<dbReference type="EC" id="3.4.19.3" evidence="9"/>
<dbReference type="Pfam" id="PF01470">
    <property type="entry name" value="Peptidase_C15"/>
    <property type="match status" value="1"/>
</dbReference>